<proteinExistence type="predicted"/>
<keyword evidence="2" id="KW-1185">Reference proteome</keyword>
<sequence>MRLLLEDYFSYLNASFSSRNTSALNSQPHSITGLLINNGAKITIRRMVCTCKAGAGGVVNIYQQYDVMELEPVSATDLKCVWSQKKQSALEQYKAVPLMETDCLKEQGSGNIVVENLSTEDADNLRLRLGRRRIHDGDISYQIDNSGFECVLDNSVQSVIMMELSSNMSDIYMNNCCKINYNSLFFDDTISICVETKKFRYRMEEAETI</sequence>
<name>A0ABQ9JTL6_9CUCU</name>
<evidence type="ECO:0000313" key="2">
    <source>
        <dbReference type="Proteomes" id="UP001162164"/>
    </source>
</evidence>
<organism evidence="1 2">
    <name type="scientific">Molorchus minor</name>
    <dbReference type="NCBI Taxonomy" id="1323400"/>
    <lineage>
        <taxon>Eukaryota</taxon>
        <taxon>Metazoa</taxon>
        <taxon>Ecdysozoa</taxon>
        <taxon>Arthropoda</taxon>
        <taxon>Hexapoda</taxon>
        <taxon>Insecta</taxon>
        <taxon>Pterygota</taxon>
        <taxon>Neoptera</taxon>
        <taxon>Endopterygota</taxon>
        <taxon>Coleoptera</taxon>
        <taxon>Polyphaga</taxon>
        <taxon>Cucujiformia</taxon>
        <taxon>Chrysomeloidea</taxon>
        <taxon>Cerambycidae</taxon>
        <taxon>Lamiinae</taxon>
        <taxon>Monochamini</taxon>
        <taxon>Molorchus</taxon>
    </lineage>
</organism>
<gene>
    <name evidence="1" type="ORF">NQ317_000125</name>
</gene>
<accession>A0ABQ9JTL6</accession>
<evidence type="ECO:0000313" key="1">
    <source>
        <dbReference type="EMBL" id="KAJ8981450.1"/>
    </source>
</evidence>
<dbReference type="EMBL" id="JAPWTJ010000182">
    <property type="protein sequence ID" value="KAJ8981450.1"/>
    <property type="molecule type" value="Genomic_DNA"/>
</dbReference>
<reference evidence="1" key="1">
    <citation type="journal article" date="2023" name="Insect Mol. Biol.">
        <title>Genome sequencing provides insights into the evolution of gene families encoding plant cell wall-degrading enzymes in longhorned beetles.</title>
        <authorList>
            <person name="Shin N.R."/>
            <person name="Okamura Y."/>
            <person name="Kirsch R."/>
            <person name="Pauchet Y."/>
        </authorList>
    </citation>
    <scope>NUCLEOTIDE SEQUENCE</scope>
    <source>
        <strain evidence="1">MMC_N1</strain>
    </source>
</reference>
<dbReference type="Proteomes" id="UP001162164">
    <property type="component" value="Unassembled WGS sequence"/>
</dbReference>
<protein>
    <submittedName>
        <fullName evidence="1">Uncharacterized protein</fullName>
    </submittedName>
</protein>
<comment type="caution">
    <text evidence="1">The sequence shown here is derived from an EMBL/GenBank/DDBJ whole genome shotgun (WGS) entry which is preliminary data.</text>
</comment>